<organism evidence="1 2">
    <name type="scientific">Datura stramonium</name>
    <name type="common">Jimsonweed</name>
    <name type="synonym">Common thornapple</name>
    <dbReference type="NCBI Taxonomy" id="4076"/>
    <lineage>
        <taxon>Eukaryota</taxon>
        <taxon>Viridiplantae</taxon>
        <taxon>Streptophyta</taxon>
        <taxon>Embryophyta</taxon>
        <taxon>Tracheophyta</taxon>
        <taxon>Spermatophyta</taxon>
        <taxon>Magnoliopsida</taxon>
        <taxon>eudicotyledons</taxon>
        <taxon>Gunneridae</taxon>
        <taxon>Pentapetalae</taxon>
        <taxon>asterids</taxon>
        <taxon>lamiids</taxon>
        <taxon>Solanales</taxon>
        <taxon>Solanaceae</taxon>
        <taxon>Solanoideae</taxon>
        <taxon>Datureae</taxon>
        <taxon>Datura</taxon>
    </lineage>
</organism>
<comment type="caution">
    <text evidence="1">The sequence shown here is derived from an EMBL/GenBank/DDBJ whole genome shotgun (WGS) entry which is preliminary data.</text>
</comment>
<keyword evidence="2" id="KW-1185">Reference proteome</keyword>
<gene>
    <name evidence="1" type="ORF">HAX54_037486</name>
</gene>
<dbReference type="Proteomes" id="UP000823775">
    <property type="component" value="Unassembled WGS sequence"/>
</dbReference>
<evidence type="ECO:0000313" key="1">
    <source>
        <dbReference type="EMBL" id="MCE0480545.1"/>
    </source>
</evidence>
<evidence type="ECO:0000313" key="2">
    <source>
        <dbReference type="Proteomes" id="UP000823775"/>
    </source>
</evidence>
<proteinExistence type="predicted"/>
<dbReference type="EMBL" id="JACEIK010005026">
    <property type="protein sequence ID" value="MCE0480545.1"/>
    <property type="molecule type" value="Genomic_DNA"/>
</dbReference>
<reference evidence="1 2" key="1">
    <citation type="journal article" date="2021" name="BMC Genomics">
        <title>Datura genome reveals duplications of psychoactive alkaloid biosynthetic genes and high mutation rate following tissue culture.</title>
        <authorList>
            <person name="Rajewski A."/>
            <person name="Carter-House D."/>
            <person name="Stajich J."/>
            <person name="Litt A."/>
        </authorList>
    </citation>
    <scope>NUCLEOTIDE SEQUENCE [LARGE SCALE GENOMIC DNA]</scope>
    <source>
        <strain evidence="1">AR-01</strain>
    </source>
</reference>
<name>A0ABS8VLD4_DATST</name>
<sequence>QPVSYAPRVRGVDRGHNWTKGKVRRAATPDYAYPHQRIFALDSQWVTEPPAGNTS</sequence>
<feature type="non-terminal residue" evidence="1">
    <location>
        <position position="55"/>
    </location>
</feature>
<accession>A0ABS8VLD4</accession>
<feature type="non-terminal residue" evidence="1">
    <location>
        <position position="1"/>
    </location>
</feature>
<protein>
    <submittedName>
        <fullName evidence="1">Uncharacterized protein</fullName>
    </submittedName>
</protein>